<sequence>MNVTKGEISWFLIIFSFLIFVSLGSPLMHQGIGFFSGFVIAAMVVSAGLSKLIAGGFRYTKRGVSRLK</sequence>
<organism evidence="2 3">
    <name type="scientific">Haloquadratum walsbyi J07HQW1</name>
    <dbReference type="NCBI Taxonomy" id="1238424"/>
    <lineage>
        <taxon>Archaea</taxon>
        <taxon>Methanobacteriati</taxon>
        <taxon>Methanobacteriota</taxon>
        <taxon>Stenosarchaea group</taxon>
        <taxon>Halobacteria</taxon>
        <taxon>Halobacteriales</taxon>
        <taxon>Haloferacaceae</taxon>
        <taxon>Haloquadratum</taxon>
    </lineage>
</organism>
<gene>
    <name evidence="2" type="ORF">J07HQW1_01336</name>
</gene>
<keyword evidence="1" id="KW-0472">Membrane</keyword>
<evidence type="ECO:0000313" key="2">
    <source>
        <dbReference type="EMBL" id="ERG91302.1"/>
    </source>
</evidence>
<evidence type="ECO:0000313" key="3">
    <source>
        <dbReference type="Proteomes" id="UP000030649"/>
    </source>
</evidence>
<proteinExistence type="predicted"/>
<evidence type="ECO:0000256" key="1">
    <source>
        <dbReference type="SAM" id="Phobius"/>
    </source>
</evidence>
<dbReference type="AlphaFoldDB" id="U1PCJ7"/>
<keyword evidence="1" id="KW-1133">Transmembrane helix</keyword>
<dbReference type="Proteomes" id="UP000030649">
    <property type="component" value="Unassembled WGS sequence"/>
</dbReference>
<name>U1PCJ7_9EURY</name>
<dbReference type="EMBL" id="KE356560">
    <property type="protein sequence ID" value="ERG91302.1"/>
    <property type="molecule type" value="Genomic_DNA"/>
</dbReference>
<feature type="transmembrane region" description="Helical" evidence="1">
    <location>
        <begin position="34"/>
        <end position="59"/>
    </location>
</feature>
<protein>
    <submittedName>
        <fullName evidence="2">Uncharacterized protein</fullName>
    </submittedName>
</protein>
<keyword evidence="1" id="KW-0812">Transmembrane</keyword>
<reference evidence="2 3" key="1">
    <citation type="journal article" date="2013" name="PLoS ONE">
        <title>Assembly-driven community genomics of a hypersaline microbial ecosystem.</title>
        <authorList>
            <person name="Podell S."/>
            <person name="Ugalde J.A."/>
            <person name="Narasingarao P."/>
            <person name="Banfield J.F."/>
            <person name="Heidelberg K.B."/>
            <person name="Allen E.E."/>
        </authorList>
    </citation>
    <scope>NUCLEOTIDE SEQUENCE [LARGE SCALE GENOMIC DNA]</scope>
    <source>
        <strain evidence="3">J07HQW1</strain>
    </source>
</reference>
<accession>U1PCJ7</accession>
<feature type="transmembrane region" description="Helical" evidence="1">
    <location>
        <begin position="7"/>
        <end position="28"/>
    </location>
</feature>
<dbReference type="HOGENOM" id="CLU_2783991_0_0_2"/>